<comment type="caution">
    <text evidence="3">The sequence shown here is derived from an EMBL/GenBank/DDBJ whole genome shotgun (WGS) entry which is preliminary data.</text>
</comment>
<sequence length="127" mass="14333">MSTENIIKEGAILGSLSGSALLGLMVFVLAGIAWHLYKTLHKEAGERTKELISETKNTNVLIREQIAVSRASSDSLVKFIETHCSKTNDKLEAIETDLMRMDERLVKLTQIRNDELRSIFKKKENND</sequence>
<dbReference type="Proteomes" id="UP000287197">
    <property type="component" value="Unassembled WGS sequence"/>
</dbReference>
<organism evidence="3 8">
    <name type="scientific">Campylobacter jejuni</name>
    <dbReference type="NCBI Taxonomy" id="197"/>
    <lineage>
        <taxon>Bacteria</taxon>
        <taxon>Pseudomonadati</taxon>
        <taxon>Campylobacterota</taxon>
        <taxon>Epsilonproteobacteria</taxon>
        <taxon>Campylobacterales</taxon>
        <taxon>Campylobacteraceae</taxon>
        <taxon>Campylobacter</taxon>
    </lineage>
</organism>
<dbReference type="Proteomes" id="UP001183411">
    <property type="component" value="Unassembled WGS sequence"/>
</dbReference>
<feature type="coiled-coil region" evidence="1">
    <location>
        <begin position="84"/>
        <end position="111"/>
    </location>
</feature>
<keyword evidence="2" id="KW-1133">Transmembrane helix</keyword>
<name>A0A1E7NLQ0_CAMJU</name>
<reference evidence="6 9" key="1">
    <citation type="submission" date="2016-09" db="EMBL/GenBank/DDBJ databases">
        <title>Campylobacter from American crows.</title>
        <authorList>
            <person name="Weis A.M."/>
            <person name="Weimer B.C."/>
            <person name="Townsend A.K."/>
            <person name="Taff C."/>
        </authorList>
    </citation>
    <scope>NUCLEOTIDE SEQUENCE [LARGE SCALE GENOMIC DNA]</scope>
    <source>
        <strain evidence="6 9">BCW_3791</strain>
    </source>
</reference>
<feature type="transmembrane region" description="Helical" evidence="2">
    <location>
        <begin position="12"/>
        <end position="37"/>
    </location>
</feature>
<dbReference type="AlphaFoldDB" id="A0A1E7NLQ0"/>
<keyword evidence="1" id="KW-0175">Coiled coil</keyword>
<dbReference type="EMBL" id="ABMIIH010000008">
    <property type="protein sequence ID" value="ELD5187189.1"/>
    <property type="molecule type" value="Genomic_DNA"/>
</dbReference>
<dbReference type="Proteomes" id="UP000392616">
    <property type="component" value="Unassembled WGS sequence"/>
</dbReference>
<dbReference type="EMBL" id="PQZD01000002">
    <property type="protein sequence ID" value="RTI48900.1"/>
    <property type="molecule type" value="Genomic_DNA"/>
</dbReference>
<gene>
    <name evidence="6" type="ORF">AJY60_10005</name>
    <name evidence="3" type="ORF">B7A03_00365</name>
    <name evidence="7" type="ORF">C3I27_02065</name>
    <name evidence="4" type="ORF">JYC20_001465</name>
    <name evidence="5" type="ORF">QQI97_001380</name>
</gene>
<keyword evidence="2" id="KW-0472">Membrane</keyword>
<evidence type="ECO:0000313" key="3">
    <source>
        <dbReference type="EMBL" id="EAK6412493.1"/>
    </source>
</evidence>
<protein>
    <submittedName>
        <fullName evidence="3">Uncharacterized protein</fullName>
    </submittedName>
</protein>
<dbReference type="EMBL" id="AAYVUT010000010">
    <property type="protein sequence ID" value="EHB2512292.1"/>
    <property type="molecule type" value="Genomic_DNA"/>
</dbReference>
<keyword evidence="2" id="KW-0812">Transmembrane</keyword>
<evidence type="ECO:0000313" key="5">
    <source>
        <dbReference type="EMBL" id="ELD5187189.1"/>
    </source>
</evidence>
<evidence type="ECO:0000256" key="1">
    <source>
        <dbReference type="SAM" id="Coils"/>
    </source>
</evidence>
<reference evidence="7" key="4">
    <citation type="journal article" date="2019" name="Appl. Environ. Microbiol.">
        <title>Population genetics and characterization of Campylobacter jejuni isolates in western jackdaws and game birds in Finland.</title>
        <authorList>
            <person name="Kovanen S."/>
            <person name="Rossi M."/>
            <person name="Pohja-Mykra M."/>
            <person name="Nieminen T."/>
            <person name="Raunio-Saarnisto M."/>
            <person name="Sauvala M."/>
            <person name="Fredriksson-Ahomaa M."/>
            <person name="Hanninen M.L."/>
            <person name="Kivisto R."/>
        </authorList>
    </citation>
    <scope>NUCLEOTIDE SEQUENCE</scope>
    <source>
        <strain evidence="7">SO-26</strain>
    </source>
</reference>
<reference evidence="7" key="2">
    <citation type="submission" date="2018-01" db="EMBL/GenBank/DDBJ databases">
        <authorList>
            <person name="Kovanen S."/>
            <person name="Nieminen T."/>
            <person name="Pohja-Mykra M."/>
            <person name="Raunio-Saarnisto M."/>
            <person name="Sauvala M."/>
            <person name="Fredriksson-Ahomaa M."/>
            <person name="Hanninen M.-L."/>
            <person name="Kivisto R."/>
        </authorList>
    </citation>
    <scope>NUCLEOTIDE SEQUENCE</scope>
    <source>
        <strain evidence="7">SO-26</strain>
    </source>
</reference>
<evidence type="ECO:0000313" key="8">
    <source>
        <dbReference type="Proteomes" id="UP000392616"/>
    </source>
</evidence>
<dbReference type="RefSeq" id="WP_002869963.1">
    <property type="nucleotide sequence ID" value="NZ_CABMKN010000002.1"/>
</dbReference>
<evidence type="ECO:0000313" key="6">
    <source>
        <dbReference type="EMBL" id="OEV44610.1"/>
    </source>
</evidence>
<dbReference type="EMBL" id="AACHYE010000001">
    <property type="protein sequence ID" value="EAK6412493.1"/>
    <property type="molecule type" value="Genomic_DNA"/>
</dbReference>
<evidence type="ECO:0000313" key="9">
    <source>
        <dbReference type="Proteomes" id="UP000865560"/>
    </source>
</evidence>
<evidence type="ECO:0000313" key="7">
    <source>
        <dbReference type="EMBL" id="RTI48900.1"/>
    </source>
</evidence>
<dbReference type="Proteomes" id="UP000865560">
    <property type="component" value="Unassembled WGS sequence"/>
</dbReference>
<evidence type="ECO:0000256" key="2">
    <source>
        <dbReference type="SAM" id="Phobius"/>
    </source>
</evidence>
<evidence type="ECO:0000313" key="4">
    <source>
        <dbReference type="EMBL" id="EHB2512292.1"/>
    </source>
</evidence>
<proteinExistence type="predicted"/>
<dbReference type="Proteomes" id="UP000735326">
    <property type="component" value="Unassembled WGS sequence"/>
</dbReference>
<dbReference type="EMBL" id="MJVJ01000126">
    <property type="protein sequence ID" value="OEV44610.1"/>
    <property type="molecule type" value="Genomic_DNA"/>
</dbReference>
<reference evidence="3 8" key="3">
    <citation type="submission" date="2018-05" db="EMBL/GenBank/DDBJ databases">
        <authorList>
            <consortium name="NARMS: The National Antimicrobial Resistance Monitoring System"/>
        </authorList>
    </citation>
    <scope>NUCLEOTIDE SEQUENCE [LARGE SCALE GENOMIC DNA]</scope>
    <source>
        <strain evidence="3 8">CVM N62988</strain>
    </source>
</reference>
<accession>A0A1E7NLQ0</accession>
<reference evidence="5" key="5">
    <citation type="submission" date="2023-06" db="EMBL/GenBank/DDBJ databases">
        <authorList>
            <consortium name="PulseNet: The National Subtyping Network for Foodborne Disease Surveillance"/>
        </authorList>
    </citation>
    <scope>NUCLEOTIDE SEQUENCE</scope>
    <source>
        <strain evidence="4">PNUSAC020384</strain>
        <strain evidence="5">PNUSAC035917</strain>
    </source>
</reference>